<accession>A0A2M8LG63</accession>
<evidence type="ECO:0000313" key="3">
    <source>
        <dbReference type="Proteomes" id="UP000231436"/>
    </source>
</evidence>
<feature type="domain" description="TRASH" evidence="1">
    <location>
        <begin position="16"/>
        <end position="54"/>
    </location>
</feature>
<proteinExistence type="predicted"/>
<dbReference type="Proteomes" id="UP000231436">
    <property type="component" value="Unassembled WGS sequence"/>
</dbReference>
<dbReference type="Gene3D" id="1.10.620.20">
    <property type="entry name" value="Ribonucleotide Reductase, subunit A"/>
    <property type="match status" value="1"/>
</dbReference>
<dbReference type="EMBL" id="PFEU01000019">
    <property type="protein sequence ID" value="PJE76437.1"/>
    <property type="molecule type" value="Genomic_DNA"/>
</dbReference>
<evidence type="ECO:0000313" key="2">
    <source>
        <dbReference type="EMBL" id="PJE76437.1"/>
    </source>
</evidence>
<reference evidence="3" key="1">
    <citation type="submission" date="2017-09" db="EMBL/GenBank/DDBJ databases">
        <title>Depth-based differentiation of microbial function through sediment-hosted aquifers and enrichment of novel symbionts in the deep terrestrial subsurface.</title>
        <authorList>
            <person name="Probst A.J."/>
            <person name="Ladd B."/>
            <person name="Jarett J.K."/>
            <person name="Geller-Mcgrath D.E."/>
            <person name="Sieber C.M.K."/>
            <person name="Emerson J.B."/>
            <person name="Anantharaman K."/>
            <person name="Thomas B.C."/>
            <person name="Malmstrom R."/>
            <person name="Stieglmeier M."/>
            <person name="Klingl A."/>
            <person name="Woyke T."/>
            <person name="Ryan C.M."/>
            <person name="Banfield J.F."/>
        </authorList>
    </citation>
    <scope>NUCLEOTIDE SEQUENCE [LARGE SCALE GENOMIC DNA]</scope>
</reference>
<comment type="caution">
    <text evidence="2">The sequence shown here is derived from an EMBL/GenBank/DDBJ whole genome shotgun (WGS) entry which is preliminary data.</text>
</comment>
<dbReference type="InterPro" id="IPR012348">
    <property type="entry name" value="RNR-like"/>
</dbReference>
<evidence type="ECO:0000259" key="1">
    <source>
        <dbReference type="SMART" id="SM00746"/>
    </source>
</evidence>
<dbReference type="GO" id="GO:0016491">
    <property type="term" value="F:oxidoreductase activity"/>
    <property type="evidence" value="ECO:0007669"/>
    <property type="project" value="InterPro"/>
</dbReference>
<organism evidence="2 3">
    <name type="scientific">Candidatus Uhrbacteria bacterium CG10_big_fil_rev_8_21_14_0_10_48_16</name>
    <dbReference type="NCBI Taxonomy" id="1975038"/>
    <lineage>
        <taxon>Bacteria</taxon>
        <taxon>Candidatus Uhriibacteriota</taxon>
    </lineage>
</organism>
<sequence>MDHPEQLHLSDQVDECDVCQSPILDLSKAFTNEYDQKVLTFCSERCFKRYLEDPELYSEFNDDDVLE</sequence>
<dbReference type="AlphaFoldDB" id="A0A2M8LG63"/>
<gene>
    <name evidence="2" type="ORF">COV05_04505</name>
</gene>
<protein>
    <recommendedName>
        <fullName evidence="1">TRASH domain-containing protein</fullName>
    </recommendedName>
</protein>
<dbReference type="InterPro" id="IPR011017">
    <property type="entry name" value="TRASH_dom"/>
</dbReference>
<dbReference type="SMART" id="SM00746">
    <property type="entry name" value="TRASH"/>
    <property type="match status" value="1"/>
</dbReference>
<name>A0A2M8LG63_9BACT</name>